<feature type="compositionally biased region" description="Pro residues" evidence="1">
    <location>
        <begin position="88"/>
        <end position="108"/>
    </location>
</feature>
<reference evidence="2 3" key="1">
    <citation type="journal article" date="2013" name="Genome Biol.">
        <title>Genomic analysis reveals key aspects of prokaryotic symbiosis in the phototrophic consortium "Chlorochromatium aggregatum".</title>
        <authorList>
            <person name="Liu Z."/>
            <person name="Muller J."/>
            <person name="Li T."/>
            <person name="Alvey R.M."/>
            <person name="Vogl K."/>
            <person name="Frigaard N.U."/>
            <person name="Rockwell N.C."/>
            <person name="Boyd E.S."/>
            <person name="Tomsho L.P."/>
            <person name="Schuster S.C."/>
            <person name="Henke P."/>
            <person name="Rohde M."/>
            <person name="Overmann J."/>
            <person name="Bryant D.A."/>
        </authorList>
    </citation>
    <scope>NUCLEOTIDE SEQUENCE [LARGE SCALE GENOMIC DNA]</scope>
    <source>
        <strain evidence="2">CR</strain>
    </source>
</reference>
<feature type="compositionally biased region" description="Acidic residues" evidence="1">
    <location>
        <begin position="114"/>
        <end position="124"/>
    </location>
</feature>
<dbReference type="PROSITE" id="PS51257">
    <property type="entry name" value="PROKAR_LIPOPROTEIN"/>
    <property type="match status" value="1"/>
</dbReference>
<feature type="region of interest" description="Disordered" evidence="1">
    <location>
        <begin position="82"/>
        <end position="132"/>
    </location>
</feature>
<dbReference type="STRING" id="946483.Cenrod_0265"/>
<dbReference type="EMBL" id="CP004885">
    <property type="protein sequence ID" value="AGX86391.1"/>
    <property type="molecule type" value="Genomic_DNA"/>
</dbReference>
<dbReference type="Proteomes" id="UP000017184">
    <property type="component" value="Chromosome"/>
</dbReference>
<dbReference type="RefSeq" id="WP_022771212.1">
    <property type="nucleotide sequence ID" value="NC_022576.1"/>
</dbReference>
<protein>
    <submittedName>
        <fullName evidence="2">Uncharacterized protein</fullName>
    </submittedName>
</protein>
<keyword evidence="3" id="KW-1185">Reference proteome</keyword>
<organism evidence="2 3">
    <name type="scientific">Candidatus Symbiobacter mobilis CR</name>
    <dbReference type="NCBI Taxonomy" id="946483"/>
    <lineage>
        <taxon>Bacteria</taxon>
        <taxon>Pseudomonadati</taxon>
        <taxon>Pseudomonadota</taxon>
        <taxon>Betaproteobacteria</taxon>
        <taxon>Burkholderiales</taxon>
        <taxon>Comamonadaceae</taxon>
    </lineage>
</organism>
<evidence type="ECO:0000313" key="3">
    <source>
        <dbReference type="Proteomes" id="UP000017184"/>
    </source>
</evidence>
<sequence>MRIAVFGLCLAALSGCDFDLGMIGLGPDPRLEAEARAIGASCRFGMRGIEDCYTLHRNIDKAAIYAGWREMDSYMRENQIEGIRAEIPLPPEPPPSAPVSAPPPPPPPPKEHSEEEEEEEEEPEQGGHAAQH</sequence>
<dbReference type="eggNOG" id="ENOG5033120">
    <property type="taxonomic scope" value="Bacteria"/>
</dbReference>
<evidence type="ECO:0000256" key="1">
    <source>
        <dbReference type="SAM" id="MobiDB-lite"/>
    </source>
</evidence>
<gene>
    <name evidence="2" type="ORF">Cenrod_0265</name>
</gene>
<dbReference type="KEGG" id="cbx:Cenrod_0265"/>
<proteinExistence type="predicted"/>
<dbReference type="AlphaFoldDB" id="U5N4J8"/>
<name>U5N4J8_9BURK</name>
<accession>U5N4J8</accession>
<evidence type="ECO:0000313" key="2">
    <source>
        <dbReference type="EMBL" id="AGX86391.1"/>
    </source>
</evidence>
<dbReference type="HOGENOM" id="CLU_1913280_0_0_4"/>
<dbReference type="OrthoDB" id="8527508at2"/>